<comment type="subcellular location">
    <subcellularLocation>
        <location evidence="1">Membrane</location>
        <topology evidence="1">Multi-pass membrane protein</topology>
    </subcellularLocation>
</comment>
<keyword evidence="2" id="KW-0813">Transport</keyword>
<dbReference type="Pfam" id="PF07690">
    <property type="entry name" value="MFS_1"/>
    <property type="match status" value="1"/>
</dbReference>
<feature type="transmembrane region" description="Helical" evidence="7">
    <location>
        <begin position="626"/>
        <end position="644"/>
    </location>
</feature>
<feature type="region of interest" description="Disordered" evidence="6">
    <location>
        <begin position="440"/>
        <end position="475"/>
    </location>
</feature>
<protein>
    <submittedName>
        <fullName evidence="9">MFS transporter</fullName>
    </submittedName>
</protein>
<evidence type="ECO:0000256" key="5">
    <source>
        <dbReference type="ARBA" id="ARBA00023136"/>
    </source>
</evidence>
<dbReference type="SUPFAM" id="SSF103473">
    <property type="entry name" value="MFS general substrate transporter"/>
    <property type="match status" value="1"/>
</dbReference>
<dbReference type="PANTHER" id="PTHR43791">
    <property type="entry name" value="PERMEASE-RELATED"/>
    <property type="match status" value="1"/>
</dbReference>
<feature type="transmembrane region" description="Helical" evidence="7">
    <location>
        <begin position="383"/>
        <end position="405"/>
    </location>
</feature>
<feature type="transmembrane region" description="Helical" evidence="7">
    <location>
        <begin position="254"/>
        <end position="274"/>
    </location>
</feature>
<feature type="transmembrane region" description="Helical" evidence="7">
    <location>
        <begin position="153"/>
        <end position="174"/>
    </location>
</feature>
<dbReference type="Pfam" id="PF24853">
    <property type="entry name" value="DUF7727"/>
    <property type="match status" value="1"/>
</dbReference>
<evidence type="ECO:0000256" key="4">
    <source>
        <dbReference type="ARBA" id="ARBA00022989"/>
    </source>
</evidence>
<reference evidence="9" key="1">
    <citation type="submission" date="2014-09" db="EMBL/GenBank/DDBJ databases">
        <title>Genome sequence of the luminous mushroom Mycena chlorophos for searching fungal bioluminescence genes.</title>
        <authorList>
            <person name="Tanaka Y."/>
            <person name="Kasuga D."/>
            <person name="Oba Y."/>
            <person name="Hase S."/>
            <person name="Sato K."/>
            <person name="Oba Y."/>
            <person name="Sakakibara Y."/>
        </authorList>
    </citation>
    <scope>NUCLEOTIDE SEQUENCE</scope>
</reference>
<feature type="transmembrane region" description="Helical" evidence="7">
    <location>
        <begin position="326"/>
        <end position="345"/>
    </location>
</feature>
<feature type="transmembrane region" description="Helical" evidence="7">
    <location>
        <begin position="650"/>
        <end position="667"/>
    </location>
</feature>
<feature type="transmembrane region" description="Helical" evidence="7">
    <location>
        <begin position="186"/>
        <end position="208"/>
    </location>
</feature>
<dbReference type="InterPro" id="IPR036259">
    <property type="entry name" value="MFS_trans_sf"/>
</dbReference>
<keyword evidence="5 7" id="KW-0472">Membrane</keyword>
<feature type="domain" description="DUF7727" evidence="8">
    <location>
        <begin position="529"/>
        <end position="668"/>
    </location>
</feature>
<evidence type="ECO:0000256" key="7">
    <source>
        <dbReference type="SAM" id="Phobius"/>
    </source>
</evidence>
<dbReference type="InterPro" id="IPR056144">
    <property type="entry name" value="DUF7727"/>
</dbReference>
<evidence type="ECO:0000256" key="3">
    <source>
        <dbReference type="ARBA" id="ARBA00022692"/>
    </source>
</evidence>
<dbReference type="EMBL" id="DF848219">
    <property type="protein sequence ID" value="GAT53245.1"/>
    <property type="molecule type" value="Genomic_DNA"/>
</dbReference>
<evidence type="ECO:0000259" key="8">
    <source>
        <dbReference type="Pfam" id="PF24853"/>
    </source>
</evidence>
<accession>A0ABQ0LQA8</accession>
<keyword evidence="10" id="KW-1185">Reference proteome</keyword>
<feature type="transmembrane region" description="Helical" evidence="7">
    <location>
        <begin position="584"/>
        <end position="606"/>
    </location>
</feature>
<dbReference type="Proteomes" id="UP000815677">
    <property type="component" value="Unassembled WGS sequence"/>
</dbReference>
<evidence type="ECO:0000256" key="2">
    <source>
        <dbReference type="ARBA" id="ARBA00022448"/>
    </source>
</evidence>
<sequence>MSSFVTSIWGSQGAERKLLFKVDCFVLSFICLQYFSNSSRDVGTPVQHCQLDVHRRLHHCTSTSELASSIRTCADFISRQYAHLGRLNNGDGRCFQRSTSLCHPILSRNGGSLDVCGRTLYHGKFPLLSAAMIAHVHPQGSWYKDSELSTRGAIFSSSAQIATIFSGVLQASIYTNLDGLHGIAGFRWLFIICGLITVPIALYGFFFFPDTPETTKAGYFTVEERNLAVSRLPRKPKTALDRTLLRRVFFRWRVYAMSLIWVWLFLFYPAFYLINSLMALWLEASGQYTIPQINYYPSGGTAVAIVALLGTALWTDYTNKRYQVNILICVCMVISASILLAYASISTPGKFFAFYLAGVSYAGQAANFGWANDLARDDDQERSVILASMNMMSNAFNAWWSIVFFPANDAPRWRKGMISILVLCPIMSVLTVGTRMQQLRDKKRQASPASTVEEQGDKAEPGHAQRNGLATPSDVGGVAATPSFKTPIRLPLSLPPGSSCAHLQLLFLSLLVFTLRKSSSPSLSTLTTMGNLIWHDLARFISITASAYGVWASFFALFYRKFFWDFVSGTLRDPGGLQPANSDAIFITLIVKFPVIPIITAIIALINLAIENPLPMLKGSSIQRSLVVRVVVLVFQAFFAVFFYQGTNVTLWSLVGIFCYVRAIALGEKIEEAKANRGKGGRA</sequence>
<proteinExistence type="predicted"/>
<dbReference type="PANTHER" id="PTHR43791:SF4">
    <property type="entry name" value="PANTOTHENATE TRANSPORTER FEN2"/>
    <property type="match status" value="1"/>
</dbReference>
<dbReference type="InterPro" id="IPR011701">
    <property type="entry name" value="MFS"/>
</dbReference>
<feature type="transmembrane region" description="Helical" evidence="7">
    <location>
        <begin position="351"/>
        <end position="371"/>
    </location>
</feature>
<dbReference type="Gene3D" id="1.20.1250.20">
    <property type="entry name" value="MFS general substrate transporter like domains"/>
    <property type="match status" value="2"/>
</dbReference>
<name>A0ABQ0LQA8_MYCCL</name>
<gene>
    <name evidence="9" type="ORF">MCHLO_10224</name>
</gene>
<organism evidence="9 10">
    <name type="scientific">Mycena chlorophos</name>
    <name type="common">Agaric fungus</name>
    <name type="synonym">Agaricus chlorophos</name>
    <dbReference type="NCBI Taxonomy" id="658473"/>
    <lineage>
        <taxon>Eukaryota</taxon>
        <taxon>Fungi</taxon>
        <taxon>Dikarya</taxon>
        <taxon>Basidiomycota</taxon>
        <taxon>Agaricomycotina</taxon>
        <taxon>Agaricomycetes</taxon>
        <taxon>Agaricomycetidae</taxon>
        <taxon>Agaricales</taxon>
        <taxon>Marasmiineae</taxon>
        <taxon>Mycenaceae</taxon>
        <taxon>Mycena</taxon>
    </lineage>
</organism>
<evidence type="ECO:0000313" key="10">
    <source>
        <dbReference type="Proteomes" id="UP000815677"/>
    </source>
</evidence>
<evidence type="ECO:0000256" key="1">
    <source>
        <dbReference type="ARBA" id="ARBA00004141"/>
    </source>
</evidence>
<feature type="transmembrane region" description="Helical" evidence="7">
    <location>
        <begin position="294"/>
        <end position="314"/>
    </location>
</feature>
<evidence type="ECO:0000313" key="9">
    <source>
        <dbReference type="EMBL" id="GAT53245.1"/>
    </source>
</evidence>
<feature type="transmembrane region" description="Helical" evidence="7">
    <location>
        <begin position="537"/>
        <end position="559"/>
    </location>
</feature>
<feature type="transmembrane region" description="Helical" evidence="7">
    <location>
        <begin position="417"/>
        <end position="434"/>
    </location>
</feature>
<keyword evidence="3 7" id="KW-0812">Transmembrane</keyword>
<keyword evidence="4 7" id="KW-1133">Transmembrane helix</keyword>
<evidence type="ECO:0000256" key="6">
    <source>
        <dbReference type="SAM" id="MobiDB-lite"/>
    </source>
</evidence>